<dbReference type="KEGG" id="bbel:109468996"/>
<dbReference type="InterPro" id="IPR036513">
    <property type="entry name" value="STAS_dom_sf"/>
</dbReference>
<accession>A0A6P4YMN1</accession>
<proteinExistence type="predicted"/>
<evidence type="ECO:0000259" key="7">
    <source>
        <dbReference type="PROSITE" id="PS50801"/>
    </source>
</evidence>
<dbReference type="GeneID" id="109468996"/>
<dbReference type="RefSeq" id="XP_019622944.1">
    <property type="nucleotide sequence ID" value="XM_019767385.1"/>
</dbReference>
<evidence type="ECO:0000256" key="1">
    <source>
        <dbReference type="ARBA" id="ARBA00004141"/>
    </source>
</evidence>
<evidence type="ECO:0000313" key="8">
    <source>
        <dbReference type="Proteomes" id="UP000515135"/>
    </source>
</evidence>
<evidence type="ECO:0000256" key="3">
    <source>
        <dbReference type="ARBA" id="ARBA00022989"/>
    </source>
</evidence>
<gene>
    <name evidence="9" type="primary">LOC109468996</name>
</gene>
<feature type="transmembrane region" description="Helical" evidence="6">
    <location>
        <begin position="482"/>
        <end position="499"/>
    </location>
</feature>
<dbReference type="InterPro" id="IPR001902">
    <property type="entry name" value="SLC26A/SulP_fam"/>
</dbReference>
<feature type="transmembrane region" description="Helical" evidence="6">
    <location>
        <begin position="328"/>
        <end position="350"/>
    </location>
</feature>
<dbReference type="OrthoDB" id="288203at2759"/>
<dbReference type="PROSITE" id="PS50801">
    <property type="entry name" value="STAS"/>
    <property type="match status" value="1"/>
</dbReference>
<feature type="transmembrane region" description="Helical" evidence="6">
    <location>
        <begin position="379"/>
        <end position="398"/>
    </location>
</feature>
<feature type="region of interest" description="Disordered" evidence="5">
    <location>
        <begin position="747"/>
        <end position="774"/>
    </location>
</feature>
<feature type="transmembrane region" description="Helical" evidence="6">
    <location>
        <begin position="455"/>
        <end position="475"/>
    </location>
</feature>
<evidence type="ECO:0000256" key="4">
    <source>
        <dbReference type="ARBA" id="ARBA00023136"/>
    </source>
</evidence>
<feature type="transmembrane region" description="Helical" evidence="6">
    <location>
        <begin position="245"/>
        <end position="265"/>
    </location>
</feature>
<feature type="transmembrane region" description="Helical" evidence="6">
    <location>
        <begin position="218"/>
        <end position="238"/>
    </location>
</feature>
<dbReference type="AlphaFoldDB" id="A0A6P4YMN1"/>
<feature type="region of interest" description="Disordered" evidence="5">
    <location>
        <begin position="615"/>
        <end position="657"/>
    </location>
</feature>
<organism evidence="8 9">
    <name type="scientific">Branchiostoma belcheri</name>
    <name type="common">Amphioxus</name>
    <dbReference type="NCBI Taxonomy" id="7741"/>
    <lineage>
        <taxon>Eukaryota</taxon>
        <taxon>Metazoa</taxon>
        <taxon>Chordata</taxon>
        <taxon>Cephalochordata</taxon>
        <taxon>Leptocardii</taxon>
        <taxon>Amphioxiformes</taxon>
        <taxon>Branchiostomatidae</taxon>
        <taxon>Branchiostoma</taxon>
    </lineage>
</organism>
<reference evidence="9" key="1">
    <citation type="submission" date="2025-08" db="UniProtKB">
        <authorList>
            <consortium name="RefSeq"/>
        </authorList>
    </citation>
    <scope>IDENTIFICATION</scope>
    <source>
        <tissue evidence="9">Gonad</tissue>
    </source>
</reference>
<name>A0A6P4YMN1_BRABE</name>
<dbReference type="NCBIfam" id="TIGR00815">
    <property type="entry name" value="sulP"/>
    <property type="match status" value="1"/>
</dbReference>
<evidence type="ECO:0000313" key="9">
    <source>
        <dbReference type="RefSeq" id="XP_019622944.1"/>
    </source>
</evidence>
<dbReference type="Gene3D" id="3.30.750.24">
    <property type="entry name" value="STAS domain"/>
    <property type="match status" value="1"/>
</dbReference>
<evidence type="ECO:0000256" key="2">
    <source>
        <dbReference type="ARBA" id="ARBA00022692"/>
    </source>
</evidence>
<dbReference type="Pfam" id="PF01740">
    <property type="entry name" value="STAS"/>
    <property type="match status" value="1"/>
</dbReference>
<dbReference type="Proteomes" id="UP000515135">
    <property type="component" value="Unplaced"/>
</dbReference>
<feature type="transmembrane region" description="Helical" evidence="6">
    <location>
        <begin position="519"/>
        <end position="544"/>
    </location>
</feature>
<dbReference type="GO" id="GO:0008271">
    <property type="term" value="F:secondary active sulfate transmembrane transporter activity"/>
    <property type="evidence" value="ECO:0007669"/>
    <property type="project" value="InterPro"/>
</dbReference>
<feature type="domain" description="STAS" evidence="7">
    <location>
        <begin position="567"/>
        <end position="739"/>
    </location>
</feature>
<feature type="transmembrane region" description="Helical" evidence="6">
    <location>
        <begin position="418"/>
        <end position="440"/>
    </location>
</feature>
<evidence type="ECO:0000256" key="6">
    <source>
        <dbReference type="SAM" id="Phobius"/>
    </source>
</evidence>
<feature type="compositionally biased region" description="Polar residues" evidence="5">
    <location>
        <begin position="756"/>
        <end position="767"/>
    </location>
</feature>
<dbReference type="CDD" id="cd07042">
    <property type="entry name" value="STAS_SulP_like_sulfate_transporter"/>
    <property type="match status" value="1"/>
</dbReference>
<evidence type="ECO:0000256" key="5">
    <source>
        <dbReference type="SAM" id="MobiDB-lite"/>
    </source>
</evidence>
<keyword evidence="4 6" id="KW-0472">Membrane</keyword>
<dbReference type="PROSITE" id="PS01130">
    <property type="entry name" value="SLC26A"/>
    <property type="match status" value="1"/>
</dbReference>
<dbReference type="PANTHER" id="PTHR11814">
    <property type="entry name" value="SULFATE TRANSPORTER"/>
    <property type="match status" value="1"/>
</dbReference>
<comment type="subcellular location">
    <subcellularLocation>
        <location evidence="1">Membrane</location>
        <topology evidence="1">Multi-pass membrane protein</topology>
    </subcellularLocation>
</comment>
<feature type="transmembrane region" description="Helical" evidence="6">
    <location>
        <begin position="285"/>
        <end position="316"/>
    </location>
</feature>
<dbReference type="Pfam" id="PF00916">
    <property type="entry name" value="Sulfate_transp"/>
    <property type="match status" value="1"/>
</dbReference>
<dbReference type="InterPro" id="IPR002645">
    <property type="entry name" value="STAS_dom"/>
</dbReference>
<feature type="transmembrane region" description="Helical" evidence="6">
    <location>
        <begin position="134"/>
        <end position="159"/>
    </location>
</feature>
<keyword evidence="2 6" id="KW-0812">Transmembrane</keyword>
<sequence length="774" mass="84301">MPVNLELTRVARKSGQVAWTRMAATNHGGAPSETTARLRALGLSSTTVYVPPDQAYIKYDQTNDSGPESTVKERVIRNLKKRCTCNKARAKKFLFTILPILAWLPKYRIRENIVGDVVSGITVGIMRIPQGMAYALLASVPPIFGLYSSFFPGLIYAILGTSKNLPFGTMAVVSVMVGSSVERLVPERTELPAGLSLNATGFNSTDDYLAQLQIEDKVAISATLTLMAGIFQLGMGILRLGFVTIYLSDPLVSGFTVGAAFHVVGSQVKYLLGLDIPRYSGPLSLVYTFIAVFSRIVQTNVAALITSIICIIVLLIGKEVNLRYKDKLRGIPIPTELIVLIIATLISYYADLNGNYGVKIVGTIPTGLPVPKAPDVSQLLYVLPDAIVLSIVSFAVSLTLAKLFAKKYGYSIDDNQELIAYGASNLFSSFFSCFVGSTSISRTSVADAAGMKSQLMTFVSAVLLLMVLLFIGPLFQPLQQCVLASIVVVNLKSMFRLFTELKPLWKLSKADCMVWVVTWLAVTLLGLDIGLGVGVGFSLLTVVLRTQRPSTTLLGQVHNCDIYRDLGNNQVKEIDGMKIFRLNMSLCFTNCDAFKSALYKKTGLDPVRVLARRRKEEKARKRSEKSGQMGNGVANPGVEEDDTAVEQNGGPVSVIHNGEVKRSPDVTTIILDCGPINFVDSVGMNTLIQVYKDYKSIGVSFLLAHVNPDIRAQMQSCDYFEKVGGQRLFVSVHDAVLFTANKDLSAPESTTRNEDLSTSGRTTQNGNLEMVTHV</sequence>
<dbReference type="GO" id="GO:0016020">
    <property type="term" value="C:membrane"/>
    <property type="evidence" value="ECO:0007669"/>
    <property type="project" value="UniProtKB-SubCell"/>
</dbReference>
<protein>
    <submittedName>
        <fullName evidence="9">Sulfate transporter-like</fullName>
    </submittedName>
</protein>
<keyword evidence="3 6" id="KW-1133">Transmembrane helix</keyword>
<dbReference type="SUPFAM" id="SSF52091">
    <property type="entry name" value="SpoIIaa-like"/>
    <property type="match status" value="1"/>
</dbReference>
<keyword evidence="8" id="KW-1185">Reference proteome</keyword>
<dbReference type="InterPro" id="IPR011547">
    <property type="entry name" value="SLC26A/SulP_dom"/>
</dbReference>
<dbReference type="InterPro" id="IPR018045">
    <property type="entry name" value="S04_transporter_CS"/>
</dbReference>